<proteinExistence type="predicted"/>
<dbReference type="Proteomes" id="UP000789570">
    <property type="component" value="Unassembled WGS sequence"/>
</dbReference>
<evidence type="ECO:0000256" key="1">
    <source>
        <dbReference type="SAM" id="MobiDB-lite"/>
    </source>
</evidence>
<keyword evidence="3" id="KW-1185">Reference proteome</keyword>
<evidence type="ECO:0000313" key="2">
    <source>
        <dbReference type="EMBL" id="CAG8724582.1"/>
    </source>
</evidence>
<dbReference type="AlphaFoldDB" id="A0A9N9I8J3"/>
<name>A0A9N9I8J3_9GLOM</name>
<organism evidence="2 3">
    <name type="scientific">Funneliformis caledonium</name>
    <dbReference type="NCBI Taxonomy" id="1117310"/>
    <lineage>
        <taxon>Eukaryota</taxon>
        <taxon>Fungi</taxon>
        <taxon>Fungi incertae sedis</taxon>
        <taxon>Mucoromycota</taxon>
        <taxon>Glomeromycotina</taxon>
        <taxon>Glomeromycetes</taxon>
        <taxon>Glomerales</taxon>
        <taxon>Glomeraceae</taxon>
        <taxon>Funneliformis</taxon>
    </lineage>
</organism>
<protein>
    <submittedName>
        <fullName evidence="2">14251_t:CDS:1</fullName>
    </submittedName>
</protein>
<feature type="compositionally biased region" description="Basic and acidic residues" evidence="1">
    <location>
        <begin position="10"/>
        <end position="23"/>
    </location>
</feature>
<gene>
    <name evidence="2" type="ORF">FCALED_LOCUS14581</name>
</gene>
<feature type="non-terminal residue" evidence="2">
    <location>
        <position position="1"/>
    </location>
</feature>
<feature type="compositionally biased region" description="Basic residues" evidence="1">
    <location>
        <begin position="24"/>
        <end position="36"/>
    </location>
</feature>
<evidence type="ECO:0000313" key="3">
    <source>
        <dbReference type="Proteomes" id="UP000789570"/>
    </source>
</evidence>
<comment type="caution">
    <text evidence="2">The sequence shown here is derived from an EMBL/GenBank/DDBJ whole genome shotgun (WGS) entry which is preliminary data.</text>
</comment>
<accession>A0A9N9I8J3</accession>
<dbReference type="EMBL" id="CAJVPQ010010898">
    <property type="protein sequence ID" value="CAG8724582.1"/>
    <property type="molecule type" value="Genomic_DNA"/>
</dbReference>
<sequence>ESLASGETSNAKERANKSLDTFKRKANSRRWTRKNTAKLNTENMRKA</sequence>
<reference evidence="2" key="1">
    <citation type="submission" date="2021-06" db="EMBL/GenBank/DDBJ databases">
        <authorList>
            <person name="Kallberg Y."/>
            <person name="Tangrot J."/>
            <person name="Rosling A."/>
        </authorList>
    </citation>
    <scope>NUCLEOTIDE SEQUENCE</scope>
    <source>
        <strain evidence="2">UK204</strain>
    </source>
</reference>
<feature type="compositionally biased region" description="Polar residues" evidence="1">
    <location>
        <begin position="37"/>
        <end position="47"/>
    </location>
</feature>
<feature type="region of interest" description="Disordered" evidence="1">
    <location>
        <begin position="1"/>
        <end position="47"/>
    </location>
</feature>